<dbReference type="GO" id="GO:0020037">
    <property type="term" value="F:heme binding"/>
    <property type="evidence" value="ECO:0007669"/>
    <property type="project" value="InterPro"/>
</dbReference>
<dbReference type="AlphaFoldDB" id="A0A0P1FBT2"/>
<dbReference type="RefSeq" id="WP_058262744.1">
    <property type="nucleotide sequence ID" value="NZ_CP051181.1"/>
</dbReference>
<feature type="domain" description="Heme NO-binding" evidence="1">
    <location>
        <begin position="2"/>
        <end position="156"/>
    </location>
</feature>
<dbReference type="Gene3D" id="3.90.1520.10">
    <property type="entry name" value="H-NOX domain"/>
    <property type="match status" value="1"/>
</dbReference>
<dbReference type="Proteomes" id="UP000051587">
    <property type="component" value="Unassembled WGS sequence"/>
</dbReference>
<dbReference type="STRING" id="53501.SAMN04488043_11457"/>
<dbReference type="EMBL" id="CYSA01000018">
    <property type="protein sequence ID" value="CUH65676.1"/>
    <property type="molecule type" value="Genomic_DNA"/>
</dbReference>
<gene>
    <name evidence="2" type="ORF">TG4357_01996</name>
</gene>
<dbReference type="InterPro" id="IPR038158">
    <property type="entry name" value="H-NOX_domain_sf"/>
</dbReference>
<proteinExistence type="predicted"/>
<reference evidence="2 3" key="1">
    <citation type="submission" date="2015-09" db="EMBL/GenBank/DDBJ databases">
        <authorList>
            <consortium name="Swine Surveillance"/>
        </authorList>
    </citation>
    <scope>NUCLEOTIDE SEQUENCE [LARGE SCALE GENOMIC DNA]</scope>
    <source>
        <strain evidence="2 3">CECT 4357</strain>
    </source>
</reference>
<dbReference type="OrthoDB" id="981203at2"/>
<protein>
    <submittedName>
        <fullName evidence="2">Heme NO binding protein</fullName>
    </submittedName>
</protein>
<dbReference type="PANTHER" id="PTHR45655">
    <property type="entry name" value="GUANYLATE CYCLASE SOLUBLE SUBUNIT BETA-2"/>
    <property type="match status" value="1"/>
</dbReference>
<evidence type="ECO:0000259" key="1">
    <source>
        <dbReference type="Pfam" id="PF07700"/>
    </source>
</evidence>
<sequence>MHGLINRALQCFVRDTYGEDRWLDVARAAGLDPPRFESMLTYDDALFRDALAALSRSLGKPEDDVMEDVGTYLVSHPNVEALRRLLRFGGVTFEEFLQSLDDLPERARLAVPDLDLPQLELRECGPDHYCLNCSSRQPGFGHAMLGLLRTMADDYGALVILDIEPQAPGVDVISISLVESAFAQGRSFDLGARGINADDL</sequence>
<dbReference type="InterPro" id="IPR011644">
    <property type="entry name" value="Heme_NO-bd"/>
</dbReference>
<dbReference type="Pfam" id="PF07700">
    <property type="entry name" value="HNOB"/>
    <property type="match status" value="1"/>
</dbReference>
<keyword evidence="3" id="KW-1185">Reference proteome</keyword>
<name>A0A0P1FBT2_THAGE</name>
<dbReference type="SUPFAM" id="SSF111126">
    <property type="entry name" value="Ligand-binding domain in the NO signalling and Golgi transport"/>
    <property type="match status" value="1"/>
</dbReference>
<evidence type="ECO:0000313" key="2">
    <source>
        <dbReference type="EMBL" id="CUH65676.1"/>
    </source>
</evidence>
<dbReference type="InterPro" id="IPR024096">
    <property type="entry name" value="NO_sig/Golgi_transp_ligand-bd"/>
</dbReference>
<evidence type="ECO:0000313" key="3">
    <source>
        <dbReference type="Proteomes" id="UP000051587"/>
    </source>
</evidence>
<accession>A0A0P1FBT2</accession>
<organism evidence="2 3">
    <name type="scientific">Thalassovita gelatinovora</name>
    <name type="common">Thalassobius gelatinovorus</name>
    <dbReference type="NCBI Taxonomy" id="53501"/>
    <lineage>
        <taxon>Bacteria</taxon>
        <taxon>Pseudomonadati</taxon>
        <taxon>Pseudomonadota</taxon>
        <taxon>Alphaproteobacteria</taxon>
        <taxon>Rhodobacterales</taxon>
        <taxon>Roseobacteraceae</taxon>
        <taxon>Thalassovita</taxon>
    </lineage>
</organism>
<dbReference type="PANTHER" id="PTHR45655:SF13">
    <property type="entry name" value="SOLUBLE GUANYLATE CYCLASE GCY-32-RELATED"/>
    <property type="match status" value="1"/>
</dbReference>